<proteinExistence type="predicted"/>
<gene>
    <name evidence="5" type="ORF">SAMN05216361_1310</name>
</gene>
<evidence type="ECO:0000256" key="3">
    <source>
        <dbReference type="ARBA" id="ARBA00022553"/>
    </source>
</evidence>
<dbReference type="Pfam" id="PF00512">
    <property type="entry name" value="HisKA"/>
    <property type="match status" value="1"/>
</dbReference>
<dbReference type="InterPro" id="IPR003594">
    <property type="entry name" value="HATPase_dom"/>
</dbReference>
<dbReference type="CDD" id="cd00075">
    <property type="entry name" value="HATPase"/>
    <property type="match status" value="1"/>
</dbReference>
<dbReference type="OrthoDB" id="6329026at2"/>
<dbReference type="InterPro" id="IPR036097">
    <property type="entry name" value="HisK_dim/P_sf"/>
</dbReference>
<protein>
    <recommendedName>
        <fullName evidence="2">histidine kinase</fullName>
        <ecNumber evidence="2">2.7.13.3</ecNumber>
    </recommendedName>
</protein>
<dbReference type="Gene3D" id="1.10.287.130">
    <property type="match status" value="1"/>
</dbReference>
<reference evidence="6" key="1">
    <citation type="submission" date="2016-11" db="EMBL/GenBank/DDBJ databases">
        <authorList>
            <person name="Varghese N."/>
            <person name="Submissions S."/>
        </authorList>
    </citation>
    <scope>NUCLEOTIDE SEQUENCE [LARGE SCALE GENOMIC DNA]</scope>
    <source>
        <strain evidence="6">CGMCC 1.8995</strain>
    </source>
</reference>
<accession>A0A1M5H4X3</accession>
<dbReference type="Pfam" id="PF02518">
    <property type="entry name" value="HATPase_c"/>
    <property type="match status" value="1"/>
</dbReference>
<dbReference type="SMART" id="SM00388">
    <property type="entry name" value="HisKA"/>
    <property type="match status" value="1"/>
</dbReference>
<dbReference type="SMART" id="SM00387">
    <property type="entry name" value="HATPase_c"/>
    <property type="match status" value="1"/>
</dbReference>
<dbReference type="EC" id="2.7.13.3" evidence="2"/>
<dbReference type="PRINTS" id="PR00344">
    <property type="entry name" value="BCTRLSENSOR"/>
</dbReference>
<dbReference type="InterPro" id="IPR004358">
    <property type="entry name" value="Sig_transdc_His_kin-like_C"/>
</dbReference>
<dbReference type="Proteomes" id="UP000184520">
    <property type="component" value="Unassembled WGS sequence"/>
</dbReference>
<keyword evidence="3" id="KW-0597">Phosphoprotein</keyword>
<evidence type="ECO:0000256" key="1">
    <source>
        <dbReference type="ARBA" id="ARBA00000085"/>
    </source>
</evidence>
<organism evidence="5 6">
    <name type="scientific">Marisediminitalea aggregata</name>
    <dbReference type="NCBI Taxonomy" id="634436"/>
    <lineage>
        <taxon>Bacteria</taxon>
        <taxon>Pseudomonadati</taxon>
        <taxon>Pseudomonadota</taxon>
        <taxon>Gammaproteobacteria</taxon>
        <taxon>Alteromonadales</taxon>
        <taxon>Alteromonadaceae</taxon>
        <taxon>Marisediminitalea</taxon>
    </lineage>
</organism>
<keyword evidence="6" id="KW-1185">Reference proteome</keyword>
<dbReference type="InterPro" id="IPR036890">
    <property type="entry name" value="HATPase_C_sf"/>
</dbReference>
<dbReference type="InterPro" id="IPR005467">
    <property type="entry name" value="His_kinase_dom"/>
</dbReference>
<keyword evidence="5" id="KW-0418">Kinase</keyword>
<evidence type="ECO:0000256" key="2">
    <source>
        <dbReference type="ARBA" id="ARBA00012438"/>
    </source>
</evidence>
<sequence>MKKAQVPHVSQIDPSEQEKLIESEKMAAMGGLVAGVSHEINTPLGVNIGNCSLLIELLAEVRRDFDDGKLDANQFDEFLNTAQDLTSSMLKNMQRASKLLSSFKRVAVKNTDEASKLETVDLAELVAEFVQTYNATSNNSIITFNTRIPPNVNVSTYPTIILQILAALTSNVIIHAFAPGQKQCEITISVAPAGDGYQLSFTDNGKGVEEDELKKLFEPFYTTKRGAGNAGLGLSIVYNMVKAVLHSDINYESAPGKGFSVSFKLHNILEESTE</sequence>
<dbReference type="CDD" id="cd00082">
    <property type="entry name" value="HisKA"/>
    <property type="match status" value="1"/>
</dbReference>
<dbReference type="SUPFAM" id="SSF55874">
    <property type="entry name" value="ATPase domain of HSP90 chaperone/DNA topoisomerase II/histidine kinase"/>
    <property type="match status" value="1"/>
</dbReference>
<name>A0A1M5H4X3_9ALTE</name>
<evidence type="ECO:0000313" key="6">
    <source>
        <dbReference type="Proteomes" id="UP000184520"/>
    </source>
</evidence>
<evidence type="ECO:0000259" key="4">
    <source>
        <dbReference type="PROSITE" id="PS50109"/>
    </source>
</evidence>
<dbReference type="GO" id="GO:0000155">
    <property type="term" value="F:phosphorelay sensor kinase activity"/>
    <property type="evidence" value="ECO:0007669"/>
    <property type="project" value="InterPro"/>
</dbReference>
<feature type="domain" description="Histidine kinase" evidence="4">
    <location>
        <begin position="35"/>
        <end position="269"/>
    </location>
</feature>
<dbReference type="PROSITE" id="PS50109">
    <property type="entry name" value="HIS_KIN"/>
    <property type="match status" value="1"/>
</dbReference>
<keyword evidence="5" id="KW-0808">Transferase</keyword>
<dbReference type="SUPFAM" id="SSF47384">
    <property type="entry name" value="Homodimeric domain of signal transducing histidine kinase"/>
    <property type="match status" value="1"/>
</dbReference>
<dbReference type="EMBL" id="FQWD01000002">
    <property type="protein sequence ID" value="SHG10955.1"/>
    <property type="molecule type" value="Genomic_DNA"/>
</dbReference>
<comment type="catalytic activity">
    <reaction evidence="1">
        <text>ATP + protein L-histidine = ADP + protein N-phospho-L-histidine.</text>
        <dbReference type="EC" id="2.7.13.3"/>
    </reaction>
</comment>
<dbReference type="PANTHER" id="PTHR43065">
    <property type="entry name" value="SENSOR HISTIDINE KINASE"/>
    <property type="match status" value="1"/>
</dbReference>
<dbReference type="RefSeq" id="WP_073319675.1">
    <property type="nucleotide sequence ID" value="NZ_FQWD01000002.1"/>
</dbReference>
<dbReference type="AlphaFoldDB" id="A0A1M5H4X3"/>
<dbReference type="InterPro" id="IPR003661">
    <property type="entry name" value="HisK_dim/P_dom"/>
</dbReference>
<dbReference type="Gene3D" id="3.30.565.10">
    <property type="entry name" value="Histidine kinase-like ATPase, C-terminal domain"/>
    <property type="match status" value="1"/>
</dbReference>
<evidence type="ECO:0000313" key="5">
    <source>
        <dbReference type="EMBL" id="SHG10955.1"/>
    </source>
</evidence>
<dbReference type="STRING" id="634436.SAMN05216361_1310"/>